<comment type="catalytic activity">
    <reaction evidence="6">
        <text>D-5-isobutylhydantoin = L-5-isobutylhydantoin</text>
        <dbReference type="Rhea" id="RHEA:84231"/>
        <dbReference type="ChEBI" id="CHEBI:233609"/>
        <dbReference type="ChEBI" id="CHEBI:233610"/>
    </reaction>
</comment>
<comment type="caution">
    <text evidence="7">The sequence shown here is derived from an EMBL/GenBank/DDBJ whole genome shotgun (WGS) entry which is preliminary data.</text>
</comment>
<dbReference type="EC" id="5.1.99.5" evidence="3"/>
<dbReference type="Gene3D" id="3.40.50.12500">
    <property type="match status" value="1"/>
</dbReference>
<proteinExistence type="inferred from homology"/>
<evidence type="ECO:0000313" key="7">
    <source>
        <dbReference type="EMBL" id="SAL56402.1"/>
    </source>
</evidence>
<dbReference type="PANTHER" id="PTHR28047:SF5">
    <property type="entry name" value="PROTEIN DCG1"/>
    <property type="match status" value="1"/>
</dbReference>
<dbReference type="GO" id="GO:0036348">
    <property type="term" value="F:hydantoin racemase activity"/>
    <property type="evidence" value="ECO:0007669"/>
    <property type="project" value="UniProtKB-EC"/>
</dbReference>
<evidence type="ECO:0000256" key="2">
    <source>
        <dbReference type="ARBA" id="ARBA00051635"/>
    </source>
</evidence>
<dbReference type="Proteomes" id="UP000054717">
    <property type="component" value="Unassembled WGS sequence"/>
</dbReference>
<evidence type="ECO:0000256" key="1">
    <source>
        <dbReference type="ARBA" id="ARBA00038414"/>
    </source>
</evidence>
<dbReference type="FunFam" id="3.40.50.12500:FF:000001">
    <property type="entry name" value="Putative hydantoin racemase"/>
    <property type="match status" value="1"/>
</dbReference>
<dbReference type="Pfam" id="PF01177">
    <property type="entry name" value="Asp_Glu_race"/>
    <property type="match status" value="1"/>
</dbReference>
<sequence>MRIKLINPNTTQRMTESMGRCAREVASPGTDIVAVSPTMGPPSIEGYYDEAIASLGLLAEVEAGEREGFDGYVIACFGDPALYAARELARGPVIGIAEAAMHAASVIAPGFSVVTTLARTCGMAWHLAERYGMTRFCKNVRATDVAVLDLDVPGSAARNIIIDECRRALDEDGSDAIVLGCAGMAEFCHEVEDAIGAPVVEGVTAAVKWAEALIGLKLHTSKRGDFARPLAKRYDGVLADYSPRDAAAHIHRK</sequence>
<gene>
    <name evidence="7" type="ORF">AWB66_03094</name>
</gene>
<protein>
    <recommendedName>
        <fullName evidence="4">Hydantoin racemase</fullName>
        <ecNumber evidence="3">5.1.99.5</ecNumber>
    </recommendedName>
</protein>
<evidence type="ECO:0000313" key="8">
    <source>
        <dbReference type="Proteomes" id="UP000054717"/>
    </source>
</evidence>
<comment type="catalytic activity">
    <reaction evidence="2">
        <text>a D-5-monosubstituted hydantoin = a L-5-monosubstituted hydantoin</text>
        <dbReference type="Rhea" id="RHEA:46624"/>
        <dbReference type="ChEBI" id="CHEBI:86339"/>
        <dbReference type="ChEBI" id="CHEBI:86340"/>
        <dbReference type="EC" id="5.1.99.5"/>
    </reaction>
</comment>
<dbReference type="GO" id="GO:0047661">
    <property type="term" value="F:amino-acid racemase activity"/>
    <property type="evidence" value="ECO:0007669"/>
    <property type="project" value="InterPro"/>
</dbReference>
<accession>A0A158IIE1</accession>
<evidence type="ECO:0000256" key="4">
    <source>
        <dbReference type="ARBA" id="ARBA00067972"/>
    </source>
</evidence>
<keyword evidence="8" id="KW-1185">Reference proteome</keyword>
<name>A0A158IIE1_9BURK</name>
<dbReference type="InterPro" id="IPR052186">
    <property type="entry name" value="Hydantoin_racemase-like"/>
</dbReference>
<dbReference type="EMBL" id="FCNZ02000010">
    <property type="protein sequence ID" value="SAL56402.1"/>
    <property type="molecule type" value="Genomic_DNA"/>
</dbReference>
<dbReference type="AlphaFoldDB" id="A0A158IIE1"/>
<comment type="catalytic activity">
    <reaction evidence="5">
        <text>D-5-benzylhydantoin = L-5-benzylhydantoin</text>
        <dbReference type="Rhea" id="RHEA:83991"/>
        <dbReference type="ChEBI" id="CHEBI:176864"/>
        <dbReference type="ChEBI" id="CHEBI:233540"/>
    </reaction>
</comment>
<evidence type="ECO:0000256" key="3">
    <source>
        <dbReference type="ARBA" id="ARBA00066406"/>
    </source>
</evidence>
<reference evidence="7" key="1">
    <citation type="submission" date="2016-01" db="EMBL/GenBank/DDBJ databases">
        <authorList>
            <person name="Peeters Charlotte."/>
        </authorList>
    </citation>
    <scope>NUCLEOTIDE SEQUENCE</scope>
    <source>
        <strain evidence="7">LMG 22936</strain>
    </source>
</reference>
<dbReference type="InterPro" id="IPR015942">
    <property type="entry name" value="Asp/Glu/hydantoin_racemase"/>
</dbReference>
<evidence type="ECO:0000256" key="5">
    <source>
        <dbReference type="ARBA" id="ARBA00093199"/>
    </source>
</evidence>
<dbReference type="STRING" id="326475.AWB66_03094"/>
<comment type="similarity">
    <text evidence="1">Belongs to the HyuE racemase family.</text>
</comment>
<dbReference type="RefSeq" id="WP_087631123.1">
    <property type="nucleotide sequence ID" value="NZ_FCNZ02000010.1"/>
</dbReference>
<organism evidence="7 8">
    <name type="scientific">Caballeronia telluris</name>
    <dbReference type="NCBI Taxonomy" id="326475"/>
    <lineage>
        <taxon>Bacteria</taxon>
        <taxon>Pseudomonadati</taxon>
        <taxon>Pseudomonadota</taxon>
        <taxon>Betaproteobacteria</taxon>
        <taxon>Burkholderiales</taxon>
        <taxon>Burkholderiaceae</taxon>
        <taxon>Caballeronia</taxon>
    </lineage>
</organism>
<dbReference type="PANTHER" id="PTHR28047">
    <property type="entry name" value="PROTEIN DCG1"/>
    <property type="match status" value="1"/>
</dbReference>
<dbReference type="InterPro" id="IPR053714">
    <property type="entry name" value="Iso_Racemase_Enz_sf"/>
</dbReference>
<evidence type="ECO:0000256" key="6">
    <source>
        <dbReference type="ARBA" id="ARBA00093234"/>
    </source>
</evidence>